<dbReference type="EMBL" id="KI657714">
    <property type="protein sequence ID" value="ETN85489.1"/>
    <property type="molecule type" value="Genomic_DNA"/>
</dbReference>
<dbReference type="STRING" id="51031.W2TV20"/>
<evidence type="ECO:0000313" key="2">
    <source>
        <dbReference type="EMBL" id="ETN85489.1"/>
    </source>
</evidence>
<protein>
    <recommendedName>
        <fullName evidence="1">ZNFX1 domain-containing protein</fullName>
    </recommendedName>
</protein>
<feature type="domain" description="ZNFX1" evidence="1">
    <location>
        <begin position="73"/>
        <end position="145"/>
    </location>
</feature>
<dbReference type="AlphaFoldDB" id="W2TV20"/>
<keyword evidence="3" id="KW-1185">Reference proteome</keyword>
<dbReference type="OrthoDB" id="2423195at2759"/>
<proteinExistence type="predicted"/>
<dbReference type="Proteomes" id="UP000053676">
    <property type="component" value="Unassembled WGS sequence"/>
</dbReference>
<gene>
    <name evidence="2" type="ORF">NECAME_06357</name>
</gene>
<reference evidence="3" key="1">
    <citation type="journal article" date="2014" name="Nat. Genet.">
        <title>Genome of the human hookworm Necator americanus.</title>
        <authorList>
            <person name="Tang Y.T."/>
            <person name="Gao X."/>
            <person name="Rosa B.A."/>
            <person name="Abubucker S."/>
            <person name="Hallsworth-Pepin K."/>
            <person name="Martin J."/>
            <person name="Tyagi R."/>
            <person name="Heizer E."/>
            <person name="Zhang X."/>
            <person name="Bhonagiri-Palsikar V."/>
            <person name="Minx P."/>
            <person name="Warren W.C."/>
            <person name="Wang Q."/>
            <person name="Zhan B."/>
            <person name="Hotez P.J."/>
            <person name="Sternberg P.W."/>
            <person name="Dougall A."/>
            <person name="Gaze S.T."/>
            <person name="Mulvenna J."/>
            <person name="Sotillo J."/>
            <person name="Ranganathan S."/>
            <person name="Rabelo E.M."/>
            <person name="Wilson R.K."/>
            <person name="Felgner P.L."/>
            <person name="Bethony J."/>
            <person name="Hawdon J.M."/>
            <person name="Gasser R.B."/>
            <person name="Loukas A."/>
            <person name="Mitreva M."/>
        </authorList>
    </citation>
    <scope>NUCLEOTIDE SEQUENCE [LARGE SCALE GENOMIC DNA]</scope>
</reference>
<sequence>MYNDAAHYLDIMYRLFREDLISPLRDGIAVYKRTGATRYQKLSEDFDEVTSDLLIFKIEGLEGLQVRTIDGTLCRFAKLTEESRSHPALSRNLIFGQVVCLSSDGFQEDYQLAQIVERDKTEEDGTIAFTFMDEDGTIVKDRSYQIADPQSYFIAYRYVLVALKVRRCVLEVERL</sequence>
<organism evidence="2 3">
    <name type="scientific">Necator americanus</name>
    <name type="common">Human hookworm</name>
    <dbReference type="NCBI Taxonomy" id="51031"/>
    <lineage>
        <taxon>Eukaryota</taxon>
        <taxon>Metazoa</taxon>
        <taxon>Ecdysozoa</taxon>
        <taxon>Nematoda</taxon>
        <taxon>Chromadorea</taxon>
        <taxon>Rhabditida</taxon>
        <taxon>Rhabditina</taxon>
        <taxon>Rhabditomorpha</taxon>
        <taxon>Strongyloidea</taxon>
        <taxon>Ancylostomatidae</taxon>
        <taxon>Bunostominae</taxon>
        <taxon>Necator</taxon>
    </lineage>
</organism>
<dbReference type="InterPro" id="IPR057373">
    <property type="entry name" value="ZNFX1"/>
</dbReference>
<accession>W2TV20</accession>
<dbReference type="KEGG" id="nai:NECAME_06357"/>
<evidence type="ECO:0000313" key="3">
    <source>
        <dbReference type="Proteomes" id="UP000053676"/>
    </source>
</evidence>
<name>W2TV20_NECAM</name>
<dbReference type="Pfam" id="PF25396">
    <property type="entry name" value="ZNFX1"/>
    <property type="match status" value="1"/>
</dbReference>
<evidence type="ECO:0000259" key="1">
    <source>
        <dbReference type="Pfam" id="PF25396"/>
    </source>
</evidence>